<organism evidence="1">
    <name type="scientific">marine sediment metagenome</name>
    <dbReference type="NCBI Taxonomy" id="412755"/>
    <lineage>
        <taxon>unclassified sequences</taxon>
        <taxon>metagenomes</taxon>
        <taxon>ecological metagenomes</taxon>
    </lineage>
</organism>
<dbReference type="EMBL" id="LAZR01031880">
    <property type="protein sequence ID" value="KKL52471.1"/>
    <property type="molecule type" value="Genomic_DNA"/>
</dbReference>
<dbReference type="AlphaFoldDB" id="A0A0F9DFC2"/>
<reference evidence="1" key="1">
    <citation type="journal article" date="2015" name="Nature">
        <title>Complex archaea that bridge the gap between prokaryotes and eukaryotes.</title>
        <authorList>
            <person name="Spang A."/>
            <person name="Saw J.H."/>
            <person name="Jorgensen S.L."/>
            <person name="Zaremba-Niedzwiedzka K."/>
            <person name="Martijn J."/>
            <person name="Lind A.E."/>
            <person name="van Eijk R."/>
            <person name="Schleper C."/>
            <person name="Guy L."/>
            <person name="Ettema T.J."/>
        </authorList>
    </citation>
    <scope>NUCLEOTIDE SEQUENCE</scope>
</reference>
<accession>A0A0F9DFC2</accession>
<gene>
    <name evidence="1" type="ORF">LCGC14_2285130</name>
</gene>
<comment type="caution">
    <text evidence="1">The sequence shown here is derived from an EMBL/GenBank/DDBJ whole genome shotgun (WGS) entry which is preliminary data.</text>
</comment>
<proteinExistence type="predicted"/>
<sequence>MKVKVPSEIKIGALRAKVRMVSYIHADDNYRGLFNQRTEELQIDNQLGGRARDMTFLHEIVHMADINYEAGLNEGDVSRIANGLFEFLYRNLGIELDWSAIKEG</sequence>
<name>A0A0F9DFC2_9ZZZZ</name>
<evidence type="ECO:0000313" key="1">
    <source>
        <dbReference type="EMBL" id="KKL52471.1"/>
    </source>
</evidence>
<protein>
    <submittedName>
        <fullName evidence="1">Uncharacterized protein</fullName>
    </submittedName>
</protein>